<protein>
    <submittedName>
        <fullName evidence="2">Uncharacterized protein</fullName>
    </submittedName>
</protein>
<evidence type="ECO:0000256" key="1">
    <source>
        <dbReference type="SAM" id="MobiDB-lite"/>
    </source>
</evidence>
<dbReference type="EMBL" id="CP071872">
    <property type="protein sequence ID" value="UNM10898.1"/>
    <property type="molecule type" value="Genomic_DNA"/>
</dbReference>
<keyword evidence="3" id="KW-1185">Reference proteome</keyword>
<reference evidence="2 3" key="1">
    <citation type="submission" date="2021-03" db="EMBL/GenBank/DDBJ databases">
        <title>Complete genome of Streptomyces formicae strain 1H-GS9 (DSM 100524).</title>
        <authorList>
            <person name="Atanasov K.E."/>
            <person name="Altabella T."/>
            <person name="Ferrer A."/>
        </authorList>
    </citation>
    <scope>NUCLEOTIDE SEQUENCE [LARGE SCALE GENOMIC DNA]</scope>
    <source>
        <strain evidence="2 3">1H-GS9</strain>
    </source>
</reference>
<evidence type="ECO:0000313" key="3">
    <source>
        <dbReference type="Proteomes" id="UP000828924"/>
    </source>
</evidence>
<feature type="compositionally biased region" description="Basic and acidic residues" evidence="1">
    <location>
        <begin position="194"/>
        <end position="218"/>
    </location>
</feature>
<dbReference type="Proteomes" id="UP000828924">
    <property type="component" value="Chromosome"/>
</dbReference>
<evidence type="ECO:0000313" key="2">
    <source>
        <dbReference type="EMBL" id="UNM10898.1"/>
    </source>
</evidence>
<sequence>MTPEPEEPRTPELEALLEAARRGGGTPAPAAQEHALAAFRAARDEGRHTARVPWWRRRRRDDWRPASARRGGSALVKGLLAGIAVGAVGGVAVAAGSGVIPTPFGTGNEPGAPRSSSVAPGGTRQGDPAPLEREPGGLAGSTAPPTGGVGPSLPGVAVGDAAQCRVYLAALDRKGVPLTGQSMERLEAAAGGPEDVRAHCEHLLDEKGPQGPDPKDTSRPGQPAEESVKEQAEESDKEPDEEPGRAYPEQPAPSQGPKGDR</sequence>
<name>A0ABY3WM28_9ACTN</name>
<dbReference type="RefSeq" id="WP_242329434.1">
    <property type="nucleotide sequence ID" value="NZ_CP071872.1"/>
</dbReference>
<feature type="region of interest" description="Disordered" evidence="1">
    <location>
        <begin position="103"/>
        <end position="156"/>
    </location>
</feature>
<accession>A0ABY3WM28</accession>
<gene>
    <name evidence="2" type="ORF">J4032_04615</name>
</gene>
<feature type="region of interest" description="Disordered" evidence="1">
    <location>
        <begin position="175"/>
        <end position="261"/>
    </location>
</feature>
<proteinExistence type="predicted"/>
<organism evidence="2 3">
    <name type="scientific">Streptomyces formicae</name>
    <dbReference type="NCBI Taxonomy" id="1616117"/>
    <lineage>
        <taxon>Bacteria</taxon>
        <taxon>Bacillati</taxon>
        <taxon>Actinomycetota</taxon>
        <taxon>Actinomycetes</taxon>
        <taxon>Kitasatosporales</taxon>
        <taxon>Streptomycetaceae</taxon>
        <taxon>Streptomyces</taxon>
    </lineage>
</organism>